<reference evidence="2" key="1">
    <citation type="journal article" date="2019" name="Int. J. Syst. Evol. Microbiol.">
        <title>The Global Catalogue of Microorganisms (GCM) 10K type strain sequencing project: providing services to taxonomists for standard genome sequencing and annotation.</title>
        <authorList>
            <consortium name="The Broad Institute Genomics Platform"/>
            <consortium name="The Broad Institute Genome Sequencing Center for Infectious Disease"/>
            <person name="Wu L."/>
            <person name="Ma J."/>
        </authorList>
    </citation>
    <scope>NUCLEOTIDE SEQUENCE [LARGE SCALE GENOMIC DNA]</scope>
    <source>
        <strain evidence="2">JCM 11650</strain>
    </source>
</reference>
<dbReference type="RefSeq" id="WP_377723181.1">
    <property type="nucleotide sequence ID" value="NZ_JBHSEW010000001.1"/>
</dbReference>
<keyword evidence="2" id="KW-1185">Reference proteome</keyword>
<dbReference type="EMBL" id="JBHSEW010000001">
    <property type="protein sequence ID" value="MFC4620812.1"/>
    <property type="molecule type" value="Genomic_DNA"/>
</dbReference>
<name>A0ABV9GS60_9BURK</name>
<sequence>MELKNFIKTLTAEEREGFASRCGTTYAFLRNVVYGHRRAGESLCINIERESAGSVTCEELRPDVDWAYLRGTSSATTKEMPHA</sequence>
<evidence type="ECO:0000313" key="1">
    <source>
        <dbReference type="EMBL" id="MFC4620812.1"/>
    </source>
</evidence>
<protein>
    <submittedName>
        <fullName evidence="1">Transcriptional regulator</fullName>
    </submittedName>
</protein>
<dbReference type="InterPro" id="IPR010982">
    <property type="entry name" value="Lambda_DNA-bd_dom_sf"/>
</dbReference>
<evidence type="ECO:0000313" key="2">
    <source>
        <dbReference type="Proteomes" id="UP001595967"/>
    </source>
</evidence>
<accession>A0ABV9GS60</accession>
<gene>
    <name evidence="1" type="ORF">ACFO3A_01085</name>
</gene>
<proteinExistence type="predicted"/>
<dbReference type="Pfam" id="PF15943">
    <property type="entry name" value="YdaS_toxin"/>
    <property type="match status" value="1"/>
</dbReference>
<dbReference type="Proteomes" id="UP001595967">
    <property type="component" value="Unassembled WGS sequence"/>
</dbReference>
<organism evidence="1 2">
    <name type="scientific">Comamonas nitrativorans</name>
    <dbReference type="NCBI Taxonomy" id="108437"/>
    <lineage>
        <taxon>Bacteria</taxon>
        <taxon>Pseudomonadati</taxon>
        <taxon>Pseudomonadota</taxon>
        <taxon>Betaproteobacteria</taxon>
        <taxon>Burkholderiales</taxon>
        <taxon>Comamonadaceae</taxon>
        <taxon>Comamonas</taxon>
    </lineage>
</organism>
<dbReference type="Gene3D" id="1.10.260.40">
    <property type="entry name" value="lambda repressor-like DNA-binding domains"/>
    <property type="match status" value="1"/>
</dbReference>
<dbReference type="InterPro" id="IPR031856">
    <property type="entry name" value="YdaS_toxin-like"/>
</dbReference>
<comment type="caution">
    <text evidence="1">The sequence shown here is derived from an EMBL/GenBank/DDBJ whole genome shotgun (WGS) entry which is preliminary data.</text>
</comment>